<dbReference type="PANTHER" id="PTHR31194:SF62">
    <property type="entry name" value="ETHYLENE-RESPONSIVE TRANSCRIPTION FACTOR ERF118"/>
    <property type="match status" value="1"/>
</dbReference>
<dbReference type="PRINTS" id="PR00367">
    <property type="entry name" value="ETHRSPELEMNT"/>
</dbReference>
<dbReference type="PANTHER" id="PTHR31194">
    <property type="entry name" value="SHN SHINE , DNA BINDING / TRANSCRIPTION FACTOR"/>
    <property type="match status" value="1"/>
</dbReference>
<dbReference type="RefSeq" id="XP_008445662.1">
    <property type="nucleotide sequence ID" value="XM_008447440.2"/>
</dbReference>
<dbReference type="GO" id="GO:0003700">
    <property type="term" value="F:DNA-binding transcription factor activity"/>
    <property type="evidence" value="ECO:0007669"/>
    <property type="project" value="InterPro"/>
</dbReference>
<dbReference type="EnsemblPlants" id="MELO3C011572.2.1">
    <property type="protein sequence ID" value="MELO3C011572.2.1"/>
    <property type="gene ID" value="MELO3C011572.2"/>
</dbReference>
<dbReference type="Gramene" id="MELO3C011572.2.1">
    <property type="protein sequence ID" value="MELO3C011572.2.1"/>
    <property type="gene ID" value="MELO3C011572.2"/>
</dbReference>
<evidence type="ECO:0000259" key="7">
    <source>
        <dbReference type="PROSITE" id="PS51032"/>
    </source>
</evidence>
<accession>A0A1S3BD92</accession>
<feature type="compositionally biased region" description="Polar residues" evidence="6">
    <location>
        <begin position="74"/>
        <end position="93"/>
    </location>
</feature>
<dbReference type="OrthoDB" id="1917565at2759"/>
<gene>
    <name evidence="10" type="primary">LOC103488620</name>
    <name evidence="8" type="synonym">103488620</name>
</gene>
<evidence type="ECO:0000313" key="8">
    <source>
        <dbReference type="EnsemblPlants" id="MELO3C011572.2.1"/>
    </source>
</evidence>
<dbReference type="GeneID" id="103488620"/>
<dbReference type="InParanoid" id="A0A1S3BD92"/>
<feature type="region of interest" description="Disordered" evidence="6">
    <location>
        <begin position="1"/>
        <end position="57"/>
    </location>
</feature>
<organism evidence="9 10">
    <name type="scientific">Cucumis melo</name>
    <name type="common">Muskmelon</name>
    <dbReference type="NCBI Taxonomy" id="3656"/>
    <lineage>
        <taxon>Eukaryota</taxon>
        <taxon>Viridiplantae</taxon>
        <taxon>Streptophyta</taxon>
        <taxon>Embryophyta</taxon>
        <taxon>Tracheophyta</taxon>
        <taxon>Spermatophyta</taxon>
        <taxon>Magnoliopsida</taxon>
        <taxon>eudicotyledons</taxon>
        <taxon>Gunneridae</taxon>
        <taxon>Pentapetalae</taxon>
        <taxon>rosids</taxon>
        <taxon>fabids</taxon>
        <taxon>Cucurbitales</taxon>
        <taxon>Cucurbitaceae</taxon>
        <taxon>Benincaseae</taxon>
        <taxon>Cucumis</taxon>
    </lineage>
</organism>
<dbReference type="KEGG" id="cmo:103488620"/>
<reference evidence="8" key="1">
    <citation type="submission" date="2023-03" db="UniProtKB">
        <authorList>
            <consortium name="EnsemblPlants"/>
        </authorList>
    </citation>
    <scope>IDENTIFICATION</scope>
</reference>
<keyword evidence="9" id="KW-1185">Reference proteome</keyword>
<dbReference type="PROSITE" id="PS51032">
    <property type="entry name" value="AP2_ERF"/>
    <property type="match status" value="1"/>
</dbReference>
<dbReference type="SUPFAM" id="SSF54171">
    <property type="entry name" value="DNA-binding domain"/>
    <property type="match status" value="1"/>
</dbReference>
<evidence type="ECO:0000313" key="9">
    <source>
        <dbReference type="Proteomes" id="UP001652600"/>
    </source>
</evidence>
<dbReference type="InterPro" id="IPR001471">
    <property type="entry name" value="AP2/ERF_dom"/>
</dbReference>
<proteinExistence type="predicted"/>
<keyword evidence="4" id="KW-0804">Transcription</keyword>
<keyword evidence="5" id="KW-0539">Nucleus</keyword>
<dbReference type="Pfam" id="PF00847">
    <property type="entry name" value="AP2"/>
    <property type="match status" value="1"/>
</dbReference>
<dbReference type="Proteomes" id="UP001652600">
    <property type="component" value="Chromosome 3"/>
</dbReference>
<sequence length="319" mass="35545">MPEPRLLQLTNQKSFGKKSKSRTEDLKMTRKIRVICNDPDATDSSSSEDEGEVQTKSLKLKRIVREIHLPLFPSHSSKSMDVTTSTPSSSQDSNNGGKNLELKKKRVLGTKTLSTRRSASQYRGVRQRKWGKWAAEIRDPFKGARIWLGTYNTAEEASQAYESKRLEFETAMAAAPKSSSNIVITSSSSSSEENEEESDSVVSQTFPAAAIIEMETSSSALIKEDEEEVIDTNLINELQVPDLGFVDEGMEINLGLPELDQFFMDDIGQFLDDFSAMDDIQIYGFDDDVPSCLPDCDFDDFGNDDISCWVDEALNVPCS</sequence>
<reference evidence="10" key="2">
    <citation type="submission" date="2025-04" db="UniProtKB">
        <authorList>
            <consortium name="RefSeq"/>
        </authorList>
    </citation>
    <scope>IDENTIFICATION</scope>
</reference>
<dbReference type="InterPro" id="IPR050913">
    <property type="entry name" value="AP2/ERF_ERF"/>
</dbReference>
<dbReference type="GO" id="GO:0003677">
    <property type="term" value="F:DNA binding"/>
    <property type="evidence" value="ECO:0007669"/>
    <property type="project" value="UniProtKB-KW"/>
</dbReference>
<feature type="region of interest" description="Disordered" evidence="6">
    <location>
        <begin position="179"/>
        <end position="202"/>
    </location>
</feature>
<evidence type="ECO:0000313" key="10">
    <source>
        <dbReference type="RefSeq" id="XP_008445662.1"/>
    </source>
</evidence>
<evidence type="ECO:0000256" key="3">
    <source>
        <dbReference type="ARBA" id="ARBA00023125"/>
    </source>
</evidence>
<feature type="compositionally biased region" description="Low complexity" evidence="6">
    <location>
        <begin position="179"/>
        <end position="191"/>
    </location>
</feature>
<protein>
    <submittedName>
        <fullName evidence="10">Ethylene-responsive transcription factor ERF118</fullName>
    </submittedName>
</protein>
<dbReference type="InterPro" id="IPR036955">
    <property type="entry name" value="AP2/ERF_dom_sf"/>
</dbReference>
<feature type="domain" description="AP2/ERF" evidence="7">
    <location>
        <begin position="121"/>
        <end position="183"/>
    </location>
</feature>
<keyword evidence="2" id="KW-0805">Transcription regulation</keyword>
<name>A0A1S3BD92_CUCME</name>
<dbReference type="InterPro" id="IPR016177">
    <property type="entry name" value="DNA-bd_dom_sf"/>
</dbReference>
<dbReference type="AlphaFoldDB" id="A0A1S3BD92"/>
<dbReference type="GO" id="GO:0005634">
    <property type="term" value="C:nucleus"/>
    <property type="evidence" value="ECO:0007669"/>
    <property type="project" value="UniProtKB-SubCell"/>
</dbReference>
<evidence type="ECO:0000256" key="5">
    <source>
        <dbReference type="ARBA" id="ARBA00023242"/>
    </source>
</evidence>
<dbReference type="CDD" id="cd00018">
    <property type="entry name" value="AP2"/>
    <property type="match status" value="1"/>
</dbReference>
<evidence type="ECO:0000256" key="2">
    <source>
        <dbReference type="ARBA" id="ARBA00023015"/>
    </source>
</evidence>
<evidence type="ECO:0000256" key="1">
    <source>
        <dbReference type="ARBA" id="ARBA00004123"/>
    </source>
</evidence>
<evidence type="ECO:0000256" key="4">
    <source>
        <dbReference type="ARBA" id="ARBA00023163"/>
    </source>
</evidence>
<dbReference type="Gene3D" id="3.30.730.10">
    <property type="entry name" value="AP2/ERF domain"/>
    <property type="match status" value="1"/>
</dbReference>
<dbReference type="SMR" id="A0A1S3BD92"/>
<dbReference type="eggNOG" id="ENOG502RZ0C">
    <property type="taxonomic scope" value="Eukaryota"/>
</dbReference>
<keyword evidence="3" id="KW-0238">DNA-binding</keyword>
<evidence type="ECO:0000256" key="6">
    <source>
        <dbReference type="SAM" id="MobiDB-lite"/>
    </source>
</evidence>
<feature type="region of interest" description="Disordered" evidence="6">
    <location>
        <begin position="71"/>
        <end position="120"/>
    </location>
</feature>
<feature type="compositionally biased region" description="Polar residues" evidence="6">
    <location>
        <begin position="111"/>
        <end position="120"/>
    </location>
</feature>
<dbReference type="SMART" id="SM00380">
    <property type="entry name" value="AP2"/>
    <property type="match status" value="1"/>
</dbReference>
<comment type="subcellular location">
    <subcellularLocation>
        <location evidence="1">Nucleus</location>
    </subcellularLocation>
</comment>